<dbReference type="Proteomes" id="UP000177811">
    <property type="component" value="Unassembled WGS sequence"/>
</dbReference>
<sequence length="117" mass="13565">MEGFTNLKVWQKTHEYVLDIYRITKMFSPDEKYALVQQVRRAAVSIAANIAEGSKRRSLKDKIHFYNIADTSLEETKYYPILSRDLAYIFSEEQGVLMEKANEIGRVLNGLMRALSK</sequence>
<dbReference type="AlphaFoldDB" id="A0A1G2KSB1"/>
<evidence type="ECO:0000313" key="1">
    <source>
        <dbReference type="EMBL" id="OHA01299.1"/>
    </source>
</evidence>
<dbReference type="EMBL" id="MHQL01000066">
    <property type="protein sequence ID" value="OHA01299.1"/>
    <property type="molecule type" value="Genomic_DNA"/>
</dbReference>
<proteinExistence type="predicted"/>
<dbReference type="Pfam" id="PF05635">
    <property type="entry name" value="23S_rRNA_IVP"/>
    <property type="match status" value="1"/>
</dbReference>
<protein>
    <submittedName>
        <fullName evidence="1">Four helix bundle protein</fullName>
    </submittedName>
</protein>
<reference evidence="1 2" key="1">
    <citation type="journal article" date="2016" name="Nat. Commun.">
        <title>Thousands of microbial genomes shed light on interconnected biogeochemical processes in an aquifer system.</title>
        <authorList>
            <person name="Anantharaman K."/>
            <person name="Brown C.T."/>
            <person name="Hug L.A."/>
            <person name="Sharon I."/>
            <person name="Castelle C.J."/>
            <person name="Probst A.J."/>
            <person name="Thomas B.C."/>
            <person name="Singh A."/>
            <person name="Wilkins M.J."/>
            <person name="Karaoz U."/>
            <person name="Brodie E.L."/>
            <person name="Williams K.H."/>
            <person name="Hubbard S.S."/>
            <person name="Banfield J.F."/>
        </authorList>
    </citation>
    <scope>NUCLEOTIDE SEQUENCE [LARGE SCALE GENOMIC DNA]</scope>
</reference>
<dbReference type="InterPro" id="IPR012657">
    <property type="entry name" value="23S_rRNA-intervening_sequence"/>
</dbReference>
<dbReference type="InterPro" id="IPR036583">
    <property type="entry name" value="23S_rRNA_IVS_sf"/>
</dbReference>
<comment type="caution">
    <text evidence="1">The sequence shown here is derived from an EMBL/GenBank/DDBJ whole genome shotgun (WGS) entry which is preliminary data.</text>
</comment>
<dbReference type="NCBIfam" id="TIGR02436">
    <property type="entry name" value="four helix bundle protein"/>
    <property type="match status" value="1"/>
</dbReference>
<dbReference type="PANTHER" id="PTHR38471:SF2">
    <property type="entry name" value="FOUR HELIX BUNDLE PROTEIN"/>
    <property type="match status" value="1"/>
</dbReference>
<evidence type="ECO:0000313" key="2">
    <source>
        <dbReference type="Proteomes" id="UP000177811"/>
    </source>
</evidence>
<accession>A0A1G2KSB1</accession>
<name>A0A1G2KSB1_9BACT</name>
<dbReference type="CDD" id="cd16377">
    <property type="entry name" value="23S_rRNA_IVP_like"/>
    <property type="match status" value="1"/>
</dbReference>
<organism evidence="1 2">
    <name type="scientific">Candidatus Sungbacteria bacterium RIFCSPHIGHO2_02_FULL_51_29</name>
    <dbReference type="NCBI Taxonomy" id="1802273"/>
    <lineage>
        <taxon>Bacteria</taxon>
        <taxon>Candidatus Sungiibacteriota</taxon>
    </lineage>
</organism>
<dbReference type="SUPFAM" id="SSF158446">
    <property type="entry name" value="IVS-encoded protein-like"/>
    <property type="match status" value="1"/>
</dbReference>
<dbReference type="Gene3D" id="1.20.1440.60">
    <property type="entry name" value="23S rRNA-intervening sequence"/>
    <property type="match status" value="1"/>
</dbReference>
<gene>
    <name evidence="1" type="ORF">A3C16_02025</name>
</gene>
<dbReference type="PANTHER" id="PTHR38471">
    <property type="entry name" value="FOUR HELIX BUNDLE PROTEIN"/>
    <property type="match status" value="1"/>
</dbReference>